<gene>
    <name evidence="3" type="primary">LOC105361521</name>
</gene>
<dbReference type="SUPFAM" id="SSF54373">
    <property type="entry name" value="FAD-linked reductases, C-terminal domain"/>
    <property type="match status" value="1"/>
</dbReference>
<dbReference type="InterPro" id="IPR036188">
    <property type="entry name" value="FAD/NAD-bd_sf"/>
</dbReference>
<dbReference type="Proteomes" id="UP000695007">
    <property type="component" value="Unplaced"/>
</dbReference>
<reference evidence="3" key="1">
    <citation type="submission" date="2025-08" db="UniProtKB">
        <authorList>
            <consortium name="RefSeq"/>
        </authorList>
    </citation>
    <scope>IDENTIFICATION</scope>
</reference>
<dbReference type="Gene3D" id="3.90.660.10">
    <property type="match status" value="1"/>
</dbReference>
<dbReference type="PANTHER" id="PTHR10742">
    <property type="entry name" value="FLAVIN MONOAMINE OXIDASE"/>
    <property type="match status" value="1"/>
</dbReference>
<dbReference type="RefSeq" id="XP_011497031.1">
    <property type="nucleotide sequence ID" value="XM_011498729.1"/>
</dbReference>
<protein>
    <submittedName>
        <fullName evidence="3">Spermine oxidase-like</fullName>
    </submittedName>
</protein>
<dbReference type="GeneID" id="105361521"/>
<dbReference type="PANTHER" id="PTHR10742:SF398">
    <property type="entry name" value="AMINE OXIDASE DOMAIN-CONTAINING PROTEIN-RELATED"/>
    <property type="match status" value="1"/>
</dbReference>
<keyword evidence="2" id="KW-1185">Reference proteome</keyword>
<dbReference type="InterPro" id="IPR002937">
    <property type="entry name" value="Amino_oxidase"/>
</dbReference>
<dbReference type="InterPro" id="IPR050281">
    <property type="entry name" value="Flavin_monoamine_oxidase"/>
</dbReference>
<dbReference type="GO" id="GO:0046592">
    <property type="term" value="F:polyamine oxidase activity"/>
    <property type="evidence" value="ECO:0007669"/>
    <property type="project" value="TreeGrafter"/>
</dbReference>
<feature type="domain" description="Amine oxidase" evidence="1">
    <location>
        <begin position="15"/>
        <end position="471"/>
    </location>
</feature>
<dbReference type="Gene3D" id="3.50.50.60">
    <property type="entry name" value="FAD/NAD(P)-binding domain"/>
    <property type="match status" value="1"/>
</dbReference>
<dbReference type="KEGG" id="csol:105361521"/>
<dbReference type="AlphaFoldDB" id="A0AAJ6YFD1"/>
<name>A0AAJ6YFD1_9HYME</name>
<dbReference type="SUPFAM" id="SSF51905">
    <property type="entry name" value="FAD/NAD(P)-binding domain"/>
    <property type="match status" value="1"/>
</dbReference>
<evidence type="ECO:0000313" key="2">
    <source>
        <dbReference type="Proteomes" id="UP000695007"/>
    </source>
</evidence>
<sequence>MTRNSKILIIGAGAAGIAAAARLLENGYKNLLILEAKNRIGGRIHTVQFSENIIELGAQWCHGEDENIVYNLACPYNLLESSKHIEDSAKHIFVNSVGEVLSEQETIEILRIYYKIINNAHKVVHKPQTSYGDYFKKYFYKEIEKNSLITKEKAEQILNWMHNYHNSIECSDTWFDVSANRSNDYWICKGDPLINWKMNGYSKVFDLLTKKFPNNKQQLPVYEKILFNKEISLIDYNSKDFIKVITSDGSVFVADSLIFTPSLGVLKENYLKLFNPCLPKSKIQAIKGLSIGVANKVFLEFSHRWWPLNIGGFCFMWSEDQKKHFLEIYGKERYWLCDVFKFFTVDYQPRVLSGWIVGRNAKYIEKLTDQKVLNEFYFILKKFLGHIYDIPKPQAILRSKWFSDKHFRGSYSFHSINTERLNINSNDLGDPIIGINNKPIILFAGEATHDHYFSTVHGAIETGFREANRLIDYYRYCRSHL</sequence>
<accession>A0AAJ6YFD1</accession>
<evidence type="ECO:0000313" key="3">
    <source>
        <dbReference type="RefSeq" id="XP_011497031.1"/>
    </source>
</evidence>
<organism evidence="2 3">
    <name type="scientific">Ceratosolen solmsi marchali</name>
    <dbReference type="NCBI Taxonomy" id="326594"/>
    <lineage>
        <taxon>Eukaryota</taxon>
        <taxon>Metazoa</taxon>
        <taxon>Ecdysozoa</taxon>
        <taxon>Arthropoda</taxon>
        <taxon>Hexapoda</taxon>
        <taxon>Insecta</taxon>
        <taxon>Pterygota</taxon>
        <taxon>Neoptera</taxon>
        <taxon>Endopterygota</taxon>
        <taxon>Hymenoptera</taxon>
        <taxon>Apocrita</taxon>
        <taxon>Proctotrupomorpha</taxon>
        <taxon>Chalcidoidea</taxon>
        <taxon>Agaonidae</taxon>
        <taxon>Agaoninae</taxon>
        <taxon>Ceratosolen</taxon>
    </lineage>
</organism>
<proteinExistence type="predicted"/>
<evidence type="ECO:0000259" key="1">
    <source>
        <dbReference type="Pfam" id="PF01593"/>
    </source>
</evidence>
<dbReference type="Pfam" id="PF01593">
    <property type="entry name" value="Amino_oxidase"/>
    <property type="match status" value="1"/>
</dbReference>